<dbReference type="Proteomes" id="UP001497472">
    <property type="component" value="Unassembled WGS sequence"/>
</dbReference>
<evidence type="ECO:0000256" key="1">
    <source>
        <dbReference type="SAM" id="MobiDB-lite"/>
    </source>
</evidence>
<protein>
    <submittedName>
        <fullName evidence="2">Uncharacterized protein</fullName>
    </submittedName>
</protein>
<evidence type="ECO:0000313" key="3">
    <source>
        <dbReference type="Proteomes" id="UP001497472"/>
    </source>
</evidence>
<feature type="compositionally biased region" description="Acidic residues" evidence="1">
    <location>
        <begin position="341"/>
        <end position="350"/>
    </location>
</feature>
<gene>
    <name evidence="2" type="ORF">LNINA_LOCUS13846</name>
</gene>
<feature type="compositionally biased region" description="Basic residues" evidence="1">
    <location>
        <begin position="195"/>
        <end position="210"/>
    </location>
</feature>
<evidence type="ECO:0000313" key="2">
    <source>
        <dbReference type="EMBL" id="CAK1555002.1"/>
    </source>
</evidence>
<accession>A0AAV1K3Q4</accession>
<feature type="compositionally biased region" description="Basic and acidic residues" evidence="1">
    <location>
        <begin position="185"/>
        <end position="194"/>
    </location>
</feature>
<feature type="region of interest" description="Disordered" evidence="1">
    <location>
        <begin position="169"/>
        <end position="211"/>
    </location>
</feature>
<feature type="region of interest" description="Disordered" evidence="1">
    <location>
        <begin position="321"/>
        <end position="350"/>
    </location>
</feature>
<comment type="caution">
    <text evidence="2">The sequence shown here is derived from an EMBL/GenBank/DDBJ whole genome shotgun (WGS) entry which is preliminary data.</text>
</comment>
<name>A0AAV1K3Q4_9NEOP</name>
<sequence length="350" mass="38006">MFQLQCWTKIFIEPFPDEDEDEEAAAVYDAVLSVSQVDLRPSMYGAFMGQLPTVTSTEDATEETGAGAVSPLTFADLATVSPEAIAELCDVACAEYAPGQTDAGTGSPITRTVSPEVIAEECSTADGVEGDKDEDYSVGVNLSKIVPAPRSLRKKPKISYAALAGLGKVGRPKESVHQKKKRSKAHAESAEPKVKLPKRRSSTKVSKRKTNVSNVEKTNLLDQNLLIHEAQPNISPGSISRRRSNISYEEECSDYSEEEAKRKSVPAKIVKRSKSTVSRVEKDPTFKIKAQRRHSTANVPNPPLAAARNLRLRSNISYYESSISSDESGSTVEFPCTEMSEGVDGESTDS</sequence>
<reference evidence="2 3" key="1">
    <citation type="submission" date="2023-11" db="EMBL/GenBank/DDBJ databases">
        <authorList>
            <person name="Okamura Y."/>
        </authorList>
    </citation>
    <scope>NUCLEOTIDE SEQUENCE [LARGE SCALE GENOMIC DNA]</scope>
</reference>
<dbReference type="AlphaFoldDB" id="A0AAV1K3Q4"/>
<dbReference type="EMBL" id="CAVLEF010000279">
    <property type="protein sequence ID" value="CAK1555002.1"/>
    <property type="molecule type" value="Genomic_DNA"/>
</dbReference>
<keyword evidence="3" id="KW-1185">Reference proteome</keyword>
<organism evidence="2 3">
    <name type="scientific">Leptosia nina</name>
    <dbReference type="NCBI Taxonomy" id="320188"/>
    <lineage>
        <taxon>Eukaryota</taxon>
        <taxon>Metazoa</taxon>
        <taxon>Ecdysozoa</taxon>
        <taxon>Arthropoda</taxon>
        <taxon>Hexapoda</taxon>
        <taxon>Insecta</taxon>
        <taxon>Pterygota</taxon>
        <taxon>Neoptera</taxon>
        <taxon>Endopterygota</taxon>
        <taxon>Lepidoptera</taxon>
        <taxon>Glossata</taxon>
        <taxon>Ditrysia</taxon>
        <taxon>Papilionoidea</taxon>
        <taxon>Pieridae</taxon>
        <taxon>Pierinae</taxon>
        <taxon>Leptosia</taxon>
    </lineage>
</organism>
<feature type="compositionally biased region" description="Low complexity" evidence="1">
    <location>
        <begin position="321"/>
        <end position="330"/>
    </location>
</feature>
<proteinExistence type="predicted"/>